<proteinExistence type="predicted"/>
<evidence type="ECO:0000313" key="1">
    <source>
        <dbReference type="EMBL" id="MBB5159729.1"/>
    </source>
</evidence>
<gene>
    <name evidence="1" type="ORF">BJ970_007328</name>
</gene>
<dbReference type="AlphaFoldDB" id="A0A840QK49"/>
<protein>
    <submittedName>
        <fullName evidence="1">Uncharacterized protein</fullName>
    </submittedName>
</protein>
<reference evidence="1 2" key="1">
    <citation type="submission" date="2020-08" db="EMBL/GenBank/DDBJ databases">
        <title>Sequencing the genomes of 1000 actinobacteria strains.</title>
        <authorList>
            <person name="Klenk H.-P."/>
        </authorList>
    </citation>
    <scope>NUCLEOTIDE SEQUENCE [LARGE SCALE GENOMIC DNA]</scope>
    <source>
        <strain evidence="1 2">DSM 45584</strain>
    </source>
</reference>
<evidence type="ECO:0000313" key="2">
    <source>
        <dbReference type="Proteomes" id="UP000584374"/>
    </source>
</evidence>
<dbReference type="EMBL" id="JACHIW010000002">
    <property type="protein sequence ID" value="MBB5159729.1"/>
    <property type="molecule type" value="Genomic_DNA"/>
</dbReference>
<comment type="caution">
    <text evidence="1">The sequence shown here is derived from an EMBL/GenBank/DDBJ whole genome shotgun (WGS) entry which is preliminary data.</text>
</comment>
<name>A0A840QK49_9PSEU</name>
<sequence>MNVTPRVGTEVEHLPSPHVIARAETCTLADPEAYESAGLINRPRERCCERAGARSGGTGN</sequence>
<organism evidence="1 2">
    <name type="scientific">Saccharopolyspora phatthalungensis</name>
    <dbReference type="NCBI Taxonomy" id="664693"/>
    <lineage>
        <taxon>Bacteria</taxon>
        <taxon>Bacillati</taxon>
        <taxon>Actinomycetota</taxon>
        <taxon>Actinomycetes</taxon>
        <taxon>Pseudonocardiales</taxon>
        <taxon>Pseudonocardiaceae</taxon>
        <taxon>Saccharopolyspora</taxon>
    </lineage>
</organism>
<accession>A0A840QK49</accession>
<dbReference type="Proteomes" id="UP000584374">
    <property type="component" value="Unassembled WGS sequence"/>
</dbReference>
<keyword evidence="2" id="KW-1185">Reference proteome</keyword>